<reference evidence="2 3" key="1">
    <citation type="submission" date="2014-10" db="EMBL/GenBank/DDBJ databases">
        <title>Genome sequence of Ponticoccus sp. strain UMTAT08 isolated from clonal culture of toxic dinoflagellate Alexandrium tamiyavanichii.</title>
        <authorList>
            <person name="Gan H.Y."/>
            <person name="Muhd D.-D."/>
            <person name="Mohd Noor M.E."/>
            <person name="Yeong Y.S."/>
            <person name="Usup G."/>
        </authorList>
    </citation>
    <scope>NUCLEOTIDE SEQUENCE [LARGE SCALE GENOMIC DNA]</scope>
    <source>
        <strain evidence="2 3">UMTAT08</strain>
    </source>
</reference>
<dbReference type="RefSeq" id="WP_190285409.1">
    <property type="nucleotide sequence ID" value="NZ_JSUQ01000006.1"/>
</dbReference>
<comment type="caution">
    <text evidence="2">The sequence shown here is derived from an EMBL/GenBank/DDBJ whole genome shotgun (WGS) entry which is preliminary data.</text>
</comment>
<proteinExistence type="predicted"/>
<name>A0A0B3SAA6_9RHOB</name>
<accession>A0A0B3SAA6</accession>
<evidence type="ECO:0000313" key="2">
    <source>
        <dbReference type="EMBL" id="KHQ53601.1"/>
    </source>
</evidence>
<evidence type="ECO:0000313" key="3">
    <source>
        <dbReference type="Proteomes" id="UP000030960"/>
    </source>
</evidence>
<keyword evidence="3" id="KW-1185">Reference proteome</keyword>
<organism evidence="2 3">
    <name type="scientific">Mameliella alba</name>
    <dbReference type="NCBI Taxonomy" id="561184"/>
    <lineage>
        <taxon>Bacteria</taxon>
        <taxon>Pseudomonadati</taxon>
        <taxon>Pseudomonadota</taxon>
        <taxon>Alphaproteobacteria</taxon>
        <taxon>Rhodobacterales</taxon>
        <taxon>Roseobacteraceae</taxon>
        <taxon>Mameliella</taxon>
    </lineage>
</organism>
<evidence type="ECO:0000256" key="1">
    <source>
        <dbReference type="SAM" id="Coils"/>
    </source>
</evidence>
<gene>
    <name evidence="2" type="ORF">OA50_01588</name>
</gene>
<feature type="coiled-coil region" evidence="1">
    <location>
        <begin position="10"/>
        <end position="40"/>
    </location>
</feature>
<dbReference type="AlphaFoldDB" id="A0A0B3SAA6"/>
<dbReference type="EMBL" id="JSUQ01000006">
    <property type="protein sequence ID" value="KHQ53601.1"/>
    <property type="molecule type" value="Genomic_DNA"/>
</dbReference>
<dbReference type="Proteomes" id="UP000030960">
    <property type="component" value="Unassembled WGS sequence"/>
</dbReference>
<sequence>MQDQTPHRIVTREKQQLAELERTFNEVERQQEERFELIRRKRERLLGMGVALDD</sequence>
<keyword evidence="1" id="KW-0175">Coiled coil</keyword>
<protein>
    <submittedName>
        <fullName evidence="2">Uncharacterized protein</fullName>
    </submittedName>
</protein>